<proteinExistence type="predicted"/>
<comment type="caution">
    <text evidence="2">The sequence shown here is derived from an EMBL/GenBank/DDBJ whole genome shotgun (WGS) entry which is preliminary data.</text>
</comment>
<dbReference type="AlphaFoldDB" id="A0AAN6X0T5"/>
<evidence type="ECO:0000313" key="2">
    <source>
        <dbReference type="EMBL" id="KAK4190790.1"/>
    </source>
</evidence>
<protein>
    <submittedName>
        <fullName evidence="2">Uncharacterized protein</fullName>
    </submittedName>
</protein>
<evidence type="ECO:0000313" key="3">
    <source>
        <dbReference type="Proteomes" id="UP001302126"/>
    </source>
</evidence>
<reference evidence="2" key="1">
    <citation type="journal article" date="2023" name="Mol. Phylogenet. Evol.">
        <title>Genome-scale phylogeny and comparative genomics of the fungal order Sordariales.</title>
        <authorList>
            <person name="Hensen N."/>
            <person name="Bonometti L."/>
            <person name="Westerberg I."/>
            <person name="Brannstrom I.O."/>
            <person name="Guillou S."/>
            <person name="Cros-Aarteil S."/>
            <person name="Calhoun S."/>
            <person name="Haridas S."/>
            <person name="Kuo A."/>
            <person name="Mondo S."/>
            <person name="Pangilinan J."/>
            <person name="Riley R."/>
            <person name="LaButti K."/>
            <person name="Andreopoulos B."/>
            <person name="Lipzen A."/>
            <person name="Chen C."/>
            <person name="Yan M."/>
            <person name="Daum C."/>
            <person name="Ng V."/>
            <person name="Clum A."/>
            <person name="Steindorff A."/>
            <person name="Ohm R.A."/>
            <person name="Martin F."/>
            <person name="Silar P."/>
            <person name="Natvig D.O."/>
            <person name="Lalanne C."/>
            <person name="Gautier V."/>
            <person name="Ament-Velasquez S.L."/>
            <person name="Kruys A."/>
            <person name="Hutchinson M.I."/>
            <person name="Powell A.J."/>
            <person name="Barry K."/>
            <person name="Miller A.N."/>
            <person name="Grigoriev I.V."/>
            <person name="Debuchy R."/>
            <person name="Gladieux P."/>
            <person name="Hiltunen Thoren M."/>
            <person name="Johannesson H."/>
        </authorList>
    </citation>
    <scope>NUCLEOTIDE SEQUENCE</scope>
    <source>
        <strain evidence="2">PSN309</strain>
    </source>
</reference>
<sequence>MADRRVSFPSSSGSSSASRDSNKRRRPSDDDSSDDDDGFEQQRPAKRQRRENVQGPDPEDAPLTPSSLESRGSSRTLSLSPEPEPETEGAGGYRILSPSLRGGDGDDDDGYSRSFRSVSRTLFPEQEEPVAPVSRTASPENFDVGVGDELRSRSQTLSPRPEEPGSPISRPLSPEANLFGSSPAVSRSPSPAPVPVPVSQQEFTLTVETYQLVHPWISVVFPSPAHPSADHPDLVEECYQLTGNLSMAVTQVVLAAANVLECETCEKTLRRMAVWEMEQRYANHPLGTACVPPDWYEWSNRGRLQPARPRQWMKDWVTGEVRKRNLMDNFVEDMDLERRERWVRERREWLGLDWEDGDHISVIEG</sequence>
<name>A0AAN6X0T5_9PEZI</name>
<accession>A0AAN6X0T5</accession>
<feature type="compositionally biased region" description="Acidic residues" evidence="1">
    <location>
        <begin position="30"/>
        <end position="39"/>
    </location>
</feature>
<organism evidence="2 3">
    <name type="scientific">Podospora australis</name>
    <dbReference type="NCBI Taxonomy" id="1536484"/>
    <lineage>
        <taxon>Eukaryota</taxon>
        <taxon>Fungi</taxon>
        <taxon>Dikarya</taxon>
        <taxon>Ascomycota</taxon>
        <taxon>Pezizomycotina</taxon>
        <taxon>Sordariomycetes</taxon>
        <taxon>Sordariomycetidae</taxon>
        <taxon>Sordariales</taxon>
        <taxon>Podosporaceae</taxon>
        <taxon>Podospora</taxon>
    </lineage>
</organism>
<gene>
    <name evidence="2" type="ORF">QBC35DRAFT_540256</name>
</gene>
<reference evidence="2" key="2">
    <citation type="submission" date="2023-05" db="EMBL/GenBank/DDBJ databases">
        <authorList>
            <consortium name="Lawrence Berkeley National Laboratory"/>
            <person name="Steindorff A."/>
            <person name="Hensen N."/>
            <person name="Bonometti L."/>
            <person name="Westerberg I."/>
            <person name="Brannstrom I.O."/>
            <person name="Guillou S."/>
            <person name="Cros-Aarteil S."/>
            <person name="Calhoun S."/>
            <person name="Haridas S."/>
            <person name="Kuo A."/>
            <person name="Mondo S."/>
            <person name="Pangilinan J."/>
            <person name="Riley R."/>
            <person name="Labutti K."/>
            <person name="Andreopoulos B."/>
            <person name="Lipzen A."/>
            <person name="Chen C."/>
            <person name="Yanf M."/>
            <person name="Daum C."/>
            <person name="Ng V."/>
            <person name="Clum A."/>
            <person name="Ohm R."/>
            <person name="Martin F."/>
            <person name="Silar P."/>
            <person name="Natvig D."/>
            <person name="Lalanne C."/>
            <person name="Gautier V."/>
            <person name="Ament-Velasquez S.L."/>
            <person name="Kruys A."/>
            <person name="Hutchinson M.I."/>
            <person name="Powell A.J."/>
            <person name="Barry K."/>
            <person name="Miller A.N."/>
            <person name="Grigoriev I.V."/>
            <person name="Debuchy R."/>
            <person name="Gladieux P."/>
            <person name="Thoren M.H."/>
            <person name="Johannesson H."/>
        </authorList>
    </citation>
    <scope>NUCLEOTIDE SEQUENCE</scope>
    <source>
        <strain evidence="2">PSN309</strain>
    </source>
</reference>
<keyword evidence="3" id="KW-1185">Reference proteome</keyword>
<feature type="region of interest" description="Disordered" evidence="1">
    <location>
        <begin position="1"/>
        <end position="195"/>
    </location>
</feature>
<dbReference type="Proteomes" id="UP001302126">
    <property type="component" value="Unassembled WGS sequence"/>
</dbReference>
<evidence type="ECO:0000256" key="1">
    <source>
        <dbReference type="SAM" id="MobiDB-lite"/>
    </source>
</evidence>
<feature type="compositionally biased region" description="Low complexity" evidence="1">
    <location>
        <begin position="7"/>
        <end position="19"/>
    </location>
</feature>
<dbReference type="EMBL" id="MU864363">
    <property type="protein sequence ID" value="KAK4190790.1"/>
    <property type="molecule type" value="Genomic_DNA"/>
</dbReference>